<keyword evidence="10" id="KW-1185">Reference proteome</keyword>
<evidence type="ECO:0000256" key="4">
    <source>
        <dbReference type="ARBA" id="ARBA00022692"/>
    </source>
</evidence>
<protein>
    <submittedName>
        <fullName evidence="9">Peptide/nickel transport system permease protein</fullName>
    </submittedName>
</protein>
<dbReference type="RefSeq" id="WP_211366830.1">
    <property type="nucleotide sequence ID" value="NZ_VFPA01000003.1"/>
</dbReference>
<evidence type="ECO:0000256" key="6">
    <source>
        <dbReference type="ARBA" id="ARBA00023136"/>
    </source>
</evidence>
<dbReference type="InterPro" id="IPR035906">
    <property type="entry name" value="MetI-like_sf"/>
</dbReference>
<dbReference type="Proteomes" id="UP000315677">
    <property type="component" value="Unassembled WGS sequence"/>
</dbReference>
<comment type="similarity">
    <text evidence="7">Belongs to the binding-protein-dependent transport system permease family.</text>
</comment>
<dbReference type="PROSITE" id="PS50928">
    <property type="entry name" value="ABC_TM1"/>
    <property type="match status" value="1"/>
</dbReference>
<evidence type="ECO:0000313" key="9">
    <source>
        <dbReference type="EMBL" id="TQM09347.1"/>
    </source>
</evidence>
<reference evidence="9 10" key="1">
    <citation type="submission" date="2019-06" db="EMBL/GenBank/DDBJ databases">
        <title>Sequencing the genomes of 1000 actinobacteria strains.</title>
        <authorList>
            <person name="Klenk H.-P."/>
        </authorList>
    </citation>
    <scope>NUCLEOTIDE SEQUENCE [LARGE SCALE GENOMIC DNA]</scope>
    <source>
        <strain evidence="9 10">DSM 45301</strain>
    </source>
</reference>
<evidence type="ECO:0000256" key="7">
    <source>
        <dbReference type="RuleBase" id="RU363032"/>
    </source>
</evidence>
<feature type="transmembrane region" description="Helical" evidence="7">
    <location>
        <begin position="291"/>
        <end position="310"/>
    </location>
</feature>
<comment type="caution">
    <text evidence="9">The sequence shown here is derived from an EMBL/GenBank/DDBJ whole genome shotgun (WGS) entry which is preliminary data.</text>
</comment>
<feature type="transmembrane region" description="Helical" evidence="7">
    <location>
        <begin position="191"/>
        <end position="210"/>
    </location>
</feature>
<dbReference type="EMBL" id="VFPA01000003">
    <property type="protein sequence ID" value="TQM09347.1"/>
    <property type="molecule type" value="Genomic_DNA"/>
</dbReference>
<gene>
    <name evidence="9" type="ORF">FB558_5101</name>
</gene>
<dbReference type="InterPro" id="IPR000515">
    <property type="entry name" value="MetI-like"/>
</dbReference>
<feature type="domain" description="ABC transmembrane type-1" evidence="8">
    <location>
        <begin position="105"/>
        <end position="308"/>
    </location>
</feature>
<evidence type="ECO:0000256" key="3">
    <source>
        <dbReference type="ARBA" id="ARBA00022475"/>
    </source>
</evidence>
<dbReference type="AlphaFoldDB" id="A0A543DJ32"/>
<dbReference type="GO" id="GO:0055085">
    <property type="term" value="P:transmembrane transport"/>
    <property type="evidence" value="ECO:0007669"/>
    <property type="project" value="InterPro"/>
</dbReference>
<dbReference type="PANTHER" id="PTHR43163:SF3">
    <property type="entry name" value="PEPTIDE ABC TRANSPORTER PERMEASE PROTEIN"/>
    <property type="match status" value="1"/>
</dbReference>
<sequence length="325" mass="32674">MPRSADGRPGWARFLLGRIAGAALVLAVLSVLVFAATAVLPGDAAGGLAGPDATEAERDRIRADLGLDRPAVERYLIWVGGLLRGDLGTAWVGGRPVGELIVDRLPDSALLAGLALLVIVPLGVVLGLLAGLRAGRTADRVVSTGALLAVGVPEFLTAALLVAVCGTWLALFPRVSLVPLGGSGLDTPEVLVLPVLTLSVVGLATATRMIRSSAAEVAASPYVEAARLGGVRGARLALVHVLPNAAGPAVQVVAVVVGGLVGGSVVVETVFGYPGVGQELAQAVARRDVPVVQGLALVLAAVALGALLAGDVVRRLLDPLGQGAR</sequence>
<name>A0A543DJ32_9PSEU</name>
<dbReference type="PANTHER" id="PTHR43163">
    <property type="entry name" value="DIPEPTIDE TRANSPORT SYSTEM PERMEASE PROTEIN DPPB-RELATED"/>
    <property type="match status" value="1"/>
</dbReference>
<organism evidence="9 10">
    <name type="scientific">Pseudonocardia kunmingensis</name>
    <dbReference type="NCBI Taxonomy" id="630975"/>
    <lineage>
        <taxon>Bacteria</taxon>
        <taxon>Bacillati</taxon>
        <taxon>Actinomycetota</taxon>
        <taxon>Actinomycetes</taxon>
        <taxon>Pseudonocardiales</taxon>
        <taxon>Pseudonocardiaceae</taxon>
        <taxon>Pseudonocardia</taxon>
    </lineage>
</organism>
<dbReference type="Pfam" id="PF19300">
    <property type="entry name" value="BPD_transp_1_N"/>
    <property type="match status" value="1"/>
</dbReference>
<evidence type="ECO:0000313" key="10">
    <source>
        <dbReference type="Proteomes" id="UP000315677"/>
    </source>
</evidence>
<proteinExistence type="inferred from homology"/>
<dbReference type="CDD" id="cd06261">
    <property type="entry name" value="TM_PBP2"/>
    <property type="match status" value="1"/>
</dbReference>
<keyword evidence="6 7" id="KW-0472">Membrane</keyword>
<evidence type="ECO:0000256" key="5">
    <source>
        <dbReference type="ARBA" id="ARBA00022989"/>
    </source>
</evidence>
<feature type="transmembrane region" description="Helical" evidence="7">
    <location>
        <begin position="144"/>
        <end position="171"/>
    </location>
</feature>
<keyword evidence="3" id="KW-1003">Cell membrane</keyword>
<keyword evidence="2 7" id="KW-0813">Transport</keyword>
<feature type="transmembrane region" description="Helical" evidence="7">
    <location>
        <begin position="109"/>
        <end position="132"/>
    </location>
</feature>
<keyword evidence="4 7" id="KW-0812">Transmembrane</keyword>
<dbReference type="Pfam" id="PF00528">
    <property type="entry name" value="BPD_transp_1"/>
    <property type="match status" value="1"/>
</dbReference>
<dbReference type="SUPFAM" id="SSF161098">
    <property type="entry name" value="MetI-like"/>
    <property type="match status" value="1"/>
</dbReference>
<evidence type="ECO:0000256" key="1">
    <source>
        <dbReference type="ARBA" id="ARBA00004651"/>
    </source>
</evidence>
<keyword evidence="5 7" id="KW-1133">Transmembrane helix</keyword>
<comment type="subcellular location">
    <subcellularLocation>
        <location evidence="1 7">Cell membrane</location>
        <topology evidence="1 7">Multi-pass membrane protein</topology>
    </subcellularLocation>
</comment>
<accession>A0A543DJ32</accession>
<feature type="transmembrane region" description="Helical" evidence="7">
    <location>
        <begin position="21"/>
        <end position="40"/>
    </location>
</feature>
<feature type="transmembrane region" description="Helical" evidence="7">
    <location>
        <begin position="252"/>
        <end position="271"/>
    </location>
</feature>
<evidence type="ECO:0000259" key="8">
    <source>
        <dbReference type="PROSITE" id="PS50928"/>
    </source>
</evidence>
<dbReference type="InterPro" id="IPR045621">
    <property type="entry name" value="BPD_transp_1_N"/>
</dbReference>
<dbReference type="Gene3D" id="1.10.3720.10">
    <property type="entry name" value="MetI-like"/>
    <property type="match status" value="1"/>
</dbReference>
<evidence type="ECO:0000256" key="2">
    <source>
        <dbReference type="ARBA" id="ARBA00022448"/>
    </source>
</evidence>
<dbReference type="GO" id="GO:0005886">
    <property type="term" value="C:plasma membrane"/>
    <property type="evidence" value="ECO:0007669"/>
    <property type="project" value="UniProtKB-SubCell"/>
</dbReference>